<evidence type="ECO:0000313" key="3">
    <source>
        <dbReference type="Proteomes" id="UP000399805"/>
    </source>
</evidence>
<organism evidence="2 3">
    <name type="scientific">Amycolatopsis camponoti</name>
    <dbReference type="NCBI Taxonomy" id="2606593"/>
    <lineage>
        <taxon>Bacteria</taxon>
        <taxon>Bacillati</taxon>
        <taxon>Actinomycetota</taxon>
        <taxon>Actinomycetes</taxon>
        <taxon>Pseudonocardiales</taxon>
        <taxon>Pseudonocardiaceae</taxon>
        <taxon>Amycolatopsis</taxon>
    </lineage>
</organism>
<feature type="region of interest" description="Disordered" evidence="1">
    <location>
        <begin position="1"/>
        <end position="51"/>
    </location>
</feature>
<evidence type="ECO:0000256" key="1">
    <source>
        <dbReference type="SAM" id="MobiDB-lite"/>
    </source>
</evidence>
<evidence type="ECO:0000313" key="2">
    <source>
        <dbReference type="EMBL" id="VVJ18692.1"/>
    </source>
</evidence>
<reference evidence="2 3" key="1">
    <citation type="submission" date="2019-09" db="EMBL/GenBank/DDBJ databases">
        <authorList>
            <person name="Leyn A S."/>
        </authorList>
    </citation>
    <scope>NUCLEOTIDE SEQUENCE [LARGE SCALE GENOMIC DNA]</scope>
    <source>
        <strain evidence="2">AA231_1</strain>
    </source>
</reference>
<dbReference type="Proteomes" id="UP000399805">
    <property type="component" value="Unassembled WGS sequence"/>
</dbReference>
<keyword evidence="3" id="KW-1185">Reference proteome</keyword>
<name>A0A6I8LNW3_9PSEU</name>
<dbReference type="AlphaFoldDB" id="A0A6I8LNW3"/>
<accession>A0A6I8LNW3</accession>
<proteinExistence type="predicted"/>
<dbReference type="EMBL" id="CABVGP010000001">
    <property type="protein sequence ID" value="VVJ18692.1"/>
    <property type="molecule type" value="Genomic_DNA"/>
</dbReference>
<sequence>MTSTAFPAAHVGAGTPVVPPVQPRSGSRRAVSQIETAGAGGQRSDGPGRDR</sequence>
<gene>
    <name evidence="2" type="ORF">AA23TX_03713</name>
</gene>
<protein>
    <submittedName>
        <fullName evidence="2">Uncharacterized protein</fullName>
    </submittedName>
</protein>